<dbReference type="InterPro" id="IPR015947">
    <property type="entry name" value="PUA-like_sf"/>
</dbReference>
<dbReference type="GO" id="GO:0061630">
    <property type="term" value="F:ubiquitin protein ligase activity"/>
    <property type="evidence" value="ECO:0007669"/>
    <property type="project" value="TreeGrafter"/>
</dbReference>
<name>A0AAV9PY91_9PEZI</name>
<dbReference type="GO" id="GO:0044027">
    <property type="term" value="P:negative regulation of gene expression via chromosomal CpG island methylation"/>
    <property type="evidence" value="ECO:0007669"/>
    <property type="project" value="TreeGrafter"/>
</dbReference>
<evidence type="ECO:0000313" key="6">
    <source>
        <dbReference type="Proteomes" id="UP001345827"/>
    </source>
</evidence>
<feature type="compositionally biased region" description="Basic and acidic residues" evidence="3">
    <location>
        <begin position="151"/>
        <end position="166"/>
    </location>
</feature>
<feature type="region of interest" description="Disordered" evidence="3">
    <location>
        <begin position="1"/>
        <end position="95"/>
    </location>
</feature>
<feature type="compositionally biased region" description="Polar residues" evidence="3">
    <location>
        <begin position="132"/>
        <end position="149"/>
    </location>
</feature>
<evidence type="ECO:0000313" key="5">
    <source>
        <dbReference type="EMBL" id="KAK5530578.1"/>
    </source>
</evidence>
<dbReference type="Gene3D" id="2.30.280.10">
    <property type="entry name" value="SRA-YDG"/>
    <property type="match status" value="1"/>
</dbReference>
<dbReference type="InterPro" id="IPR003105">
    <property type="entry name" value="SRA_YDG"/>
</dbReference>
<feature type="region of interest" description="Disordered" evidence="3">
    <location>
        <begin position="113"/>
        <end position="229"/>
    </location>
</feature>
<feature type="region of interest" description="Disordered" evidence="3">
    <location>
        <begin position="575"/>
        <end position="606"/>
    </location>
</feature>
<dbReference type="SMART" id="SM00466">
    <property type="entry name" value="SRA"/>
    <property type="match status" value="1"/>
</dbReference>
<dbReference type="GO" id="GO:0016567">
    <property type="term" value="P:protein ubiquitination"/>
    <property type="evidence" value="ECO:0007669"/>
    <property type="project" value="TreeGrafter"/>
</dbReference>
<dbReference type="PANTHER" id="PTHR14140">
    <property type="entry name" value="E3 UBIQUITIN-PROTEIN LIGASE UHRF-RELATED"/>
    <property type="match status" value="1"/>
</dbReference>
<dbReference type="PANTHER" id="PTHR14140:SF27">
    <property type="entry name" value="OS04G0289800 PROTEIN"/>
    <property type="match status" value="1"/>
</dbReference>
<protein>
    <recommendedName>
        <fullName evidence="4">YDG domain-containing protein</fullName>
    </recommendedName>
</protein>
<dbReference type="Pfam" id="PF02182">
    <property type="entry name" value="SAD_SRA"/>
    <property type="match status" value="1"/>
</dbReference>
<keyword evidence="1 2" id="KW-0539">Nucleus</keyword>
<feature type="compositionally biased region" description="Low complexity" evidence="3">
    <location>
        <begin position="61"/>
        <end position="72"/>
    </location>
</feature>
<evidence type="ECO:0000256" key="2">
    <source>
        <dbReference type="PROSITE-ProRule" id="PRU00358"/>
    </source>
</evidence>
<feature type="domain" description="YDG" evidence="4">
    <location>
        <begin position="412"/>
        <end position="568"/>
    </location>
</feature>
<evidence type="ECO:0000256" key="3">
    <source>
        <dbReference type="SAM" id="MobiDB-lite"/>
    </source>
</evidence>
<evidence type="ECO:0000259" key="4">
    <source>
        <dbReference type="PROSITE" id="PS51015"/>
    </source>
</evidence>
<organism evidence="5 6">
    <name type="scientific">Vermiconidia calcicola</name>
    <dbReference type="NCBI Taxonomy" id="1690605"/>
    <lineage>
        <taxon>Eukaryota</taxon>
        <taxon>Fungi</taxon>
        <taxon>Dikarya</taxon>
        <taxon>Ascomycota</taxon>
        <taxon>Pezizomycotina</taxon>
        <taxon>Dothideomycetes</taxon>
        <taxon>Dothideomycetidae</taxon>
        <taxon>Mycosphaerellales</taxon>
        <taxon>Extremaceae</taxon>
        <taxon>Vermiconidia</taxon>
    </lineage>
</organism>
<dbReference type="Proteomes" id="UP001345827">
    <property type="component" value="Unassembled WGS sequence"/>
</dbReference>
<feature type="compositionally biased region" description="Pro residues" evidence="3">
    <location>
        <begin position="212"/>
        <end position="222"/>
    </location>
</feature>
<proteinExistence type="predicted"/>
<comment type="caution">
    <text evidence="5">The sequence shown here is derived from an EMBL/GenBank/DDBJ whole genome shotgun (WGS) entry which is preliminary data.</text>
</comment>
<dbReference type="AlphaFoldDB" id="A0AAV9PY91"/>
<keyword evidence="6" id="KW-1185">Reference proteome</keyword>
<feature type="compositionally biased region" description="Basic and acidic residues" evidence="3">
    <location>
        <begin position="585"/>
        <end position="606"/>
    </location>
</feature>
<evidence type="ECO:0000256" key="1">
    <source>
        <dbReference type="ARBA" id="ARBA00023242"/>
    </source>
</evidence>
<dbReference type="EMBL" id="JAXLQG010000019">
    <property type="protein sequence ID" value="KAK5530578.1"/>
    <property type="molecule type" value="Genomic_DNA"/>
</dbReference>
<sequence length="606" mass="69176">MPPTSPSEHGRGRVTRLPGLGMVPSGPRFHRRHDIYRPTPHTRDVPSRLRSTPGHTEEESSSTCLSSTSSSTGPGSVIEQRSNDPSESNVPDYQFPTQYLMAGFARRQTVLEEQGARQKVDGRHRRRETVPQIDQTENTRSALQQNESAGENERKTQKFFIKRELSEAPTEDEDVLKSIHEYSSPTKLEQNMPDDEEAPGAPKTPVFKQQSPPEPPRPPSQLPPSAGRLAPDCACPTSLECPAREDALSNCRTLVLDYKKWEIRERENHVPELPPDEEPENEHFVTLEEVTSVIRPLDNIGLRPRMSMSLRTSFIRIQNWVAKMQTNSVTQEILHKSRVLDRIDAFLGVDNAAMRQAKAVPVHIIEDLTWLQGKWRSGDLSVLARRGLRRAREDGPLFPDPDWPHKRPSDFFGHGHLVNGQTWIYRAEMMRDGAHGPPVAGISGTIKLRARSIHFYADVDEGDTIYYMGTALHRAEGDDEATNVRDPTAHPRNRIIENASGQGPTNATMCLITSYRNRKEVRVFRSHGASHKCPLRPERGYRYDGLYRVEWFQLEKQERQIYKFKLVRLTTGQGPLRLNLSPPLPEKKEKRKRNDDCDDRERYEER</sequence>
<dbReference type="SUPFAM" id="SSF88697">
    <property type="entry name" value="PUA domain-like"/>
    <property type="match status" value="1"/>
</dbReference>
<dbReference type="PROSITE" id="PS51015">
    <property type="entry name" value="YDG"/>
    <property type="match status" value="1"/>
</dbReference>
<accession>A0AAV9PY91</accession>
<dbReference type="InterPro" id="IPR036987">
    <property type="entry name" value="SRA-YDG_sf"/>
</dbReference>
<comment type="subcellular location">
    <subcellularLocation>
        <location evidence="2">Nucleus</location>
    </subcellularLocation>
</comment>
<gene>
    <name evidence="5" type="ORF">LTR25_009156</name>
</gene>
<dbReference type="GO" id="GO:0005634">
    <property type="term" value="C:nucleus"/>
    <property type="evidence" value="ECO:0007669"/>
    <property type="project" value="UniProtKB-SubCell"/>
</dbReference>
<dbReference type="InterPro" id="IPR045134">
    <property type="entry name" value="UHRF1/2-like"/>
</dbReference>
<reference evidence="5 6" key="1">
    <citation type="submission" date="2023-06" db="EMBL/GenBank/DDBJ databases">
        <title>Black Yeasts Isolated from many extreme environments.</title>
        <authorList>
            <person name="Coleine C."/>
            <person name="Stajich J.E."/>
            <person name="Selbmann L."/>
        </authorList>
    </citation>
    <scope>NUCLEOTIDE SEQUENCE [LARGE SCALE GENOMIC DNA]</scope>
    <source>
        <strain evidence="5 6">CCFEE 5887</strain>
    </source>
</reference>
<feature type="compositionally biased region" description="Polar residues" evidence="3">
    <location>
        <begin position="79"/>
        <end position="95"/>
    </location>
</feature>